<dbReference type="SUPFAM" id="SSF90123">
    <property type="entry name" value="ABC transporter transmembrane region"/>
    <property type="match status" value="1"/>
</dbReference>
<evidence type="ECO:0000256" key="8">
    <source>
        <dbReference type="SAM" id="Phobius"/>
    </source>
</evidence>
<dbReference type="SUPFAM" id="SSF52540">
    <property type="entry name" value="P-loop containing nucleoside triphosphate hydrolases"/>
    <property type="match status" value="1"/>
</dbReference>
<gene>
    <name evidence="11" type="ORF">OTI717_LOCUS32253</name>
</gene>
<dbReference type="InterPro" id="IPR050173">
    <property type="entry name" value="ABC_transporter_C-like"/>
</dbReference>
<evidence type="ECO:0000256" key="6">
    <source>
        <dbReference type="ARBA" id="ARBA00022989"/>
    </source>
</evidence>
<evidence type="ECO:0000259" key="9">
    <source>
        <dbReference type="PROSITE" id="PS50893"/>
    </source>
</evidence>
<sequence length="363" mass="40985">GLSTIRAFKAENSFIQLFAKKMDVNTSAYIIVQAATQCLALILTVLSSFILLATSISIALLSNQIDSPDAALSLICAMFIISGFQCSLRRLVESDILMTSAQRIDEYRHLPREENEEDCKHSVKTSTDWPDEGRIEFRNYSLRYGANLPYALRNIDLHIESGQKIGIIGRTGAGKSSLFKGLYRFVDQSNVTGDILIDDVNIHRLPLNHLRSNLTAIPQQPVMFSGSLRYNLDPFNSYSDEQCWKVLEDVQLKQFVQNHSAGLQMSISEWGRNLSVGQCQLINFARAILKNRKILLFDEATANVDQRTDDLIQTLIKNKFHDRTILIIAHRLNTVAKCDHILVLDNGMVVNYDTLTNILNSYQ</sequence>
<dbReference type="InterPro" id="IPR011527">
    <property type="entry name" value="ABC1_TM_dom"/>
</dbReference>
<dbReference type="FunFam" id="3.40.50.300:FF:000163">
    <property type="entry name" value="Multidrug resistance-associated protein member 4"/>
    <property type="match status" value="1"/>
</dbReference>
<dbReference type="PROSITE" id="PS00211">
    <property type="entry name" value="ABC_TRANSPORTER_1"/>
    <property type="match status" value="1"/>
</dbReference>
<evidence type="ECO:0000313" key="12">
    <source>
        <dbReference type="Proteomes" id="UP000663823"/>
    </source>
</evidence>
<name>A0A819SX79_9BILA</name>
<dbReference type="InterPro" id="IPR003593">
    <property type="entry name" value="AAA+_ATPase"/>
</dbReference>
<evidence type="ECO:0000256" key="5">
    <source>
        <dbReference type="ARBA" id="ARBA00022840"/>
    </source>
</evidence>
<dbReference type="AlphaFoldDB" id="A0A819SX79"/>
<evidence type="ECO:0000256" key="3">
    <source>
        <dbReference type="ARBA" id="ARBA00022692"/>
    </source>
</evidence>
<dbReference type="PROSITE" id="PS50929">
    <property type="entry name" value="ABC_TM1F"/>
    <property type="match status" value="1"/>
</dbReference>
<dbReference type="CDD" id="cd03244">
    <property type="entry name" value="ABCC_MRP_domain2"/>
    <property type="match status" value="1"/>
</dbReference>
<dbReference type="InterPro" id="IPR036640">
    <property type="entry name" value="ABC1_TM_sf"/>
</dbReference>
<feature type="transmembrane region" description="Helical" evidence="8">
    <location>
        <begin position="70"/>
        <end position="88"/>
    </location>
</feature>
<dbReference type="GO" id="GO:0016020">
    <property type="term" value="C:membrane"/>
    <property type="evidence" value="ECO:0007669"/>
    <property type="project" value="UniProtKB-SubCell"/>
</dbReference>
<dbReference type="Pfam" id="PF00005">
    <property type="entry name" value="ABC_tran"/>
    <property type="match status" value="1"/>
</dbReference>
<dbReference type="PROSITE" id="PS50893">
    <property type="entry name" value="ABC_TRANSPORTER_2"/>
    <property type="match status" value="1"/>
</dbReference>
<keyword evidence="5" id="KW-0067">ATP-binding</keyword>
<feature type="non-terminal residue" evidence="11">
    <location>
        <position position="1"/>
    </location>
</feature>
<dbReference type="InterPro" id="IPR003439">
    <property type="entry name" value="ABC_transporter-like_ATP-bd"/>
</dbReference>
<evidence type="ECO:0000256" key="7">
    <source>
        <dbReference type="ARBA" id="ARBA00023136"/>
    </source>
</evidence>
<protein>
    <submittedName>
        <fullName evidence="11">Uncharacterized protein</fullName>
    </submittedName>
</protein>
<feature type="domain" description="ABC transmembrane type-1" evidence="10">
    <location>
        <begin position="1"/>
        <end position="85"/>
    </location>
</feature>
<dbReference type="GO" id="GO:0005524">
    <property type="term" value="F:ATP binding"/>
    <property type="evidence" value="ECO:0007669"/>
    <property type="project" value="UniProtKB-KW"/>
</dbReference>
<dbReference type="Proteomes" id="UP000663823">
    <property type="component" value="Unassembled WGS sequence"/>
</dbReference>
<dbReference type="GO" id="GO:0016887">
    <property type="term" value="F:ATP hydrolysis activity"/>
    <property type="evidence" value="ECO:0007669"/>
    <property type="project" value="InterPro"/>
</dbReference>
<dbReference type="Gene3D" id="3.40.50.300">
    <property type="entry name" value="P-loop containing nucleotide triphosphate hydrolases"/>
    <property type="match status" value="1"/>
</dbReference>
<evidence type="ECO:0000256" key="4">
    <source>
        <dbReference type="ARBA" id="ARBA00022741"/>
    </source>
</evidence>
<dbReference type="Gene3D" id="1.20.1560.10">
    <property type="entry name" value="ABC transporter type 1, transmembrane domain"/>
    <property type="match status" value="1"/>
</dbReference>
<feature type="domain" description="ABC transporter" evidence="9">
    <location>
        <begin position="135"/>
        <end position="363"/>
    </location>
</feature>
<organism evidence="11 12">
    <name type="scientific">Rotaria sordida</name>
    <dbReference type="NCBI Taxonomy" id="392033"/>
    <lineage>
        <taxon>Eukaryota</taxon>
        <taxon>Metazoa</taxon>
        <taxon>Spiralia</taxon>
        <taxon>Gnathifera</taxon>
        <taxon>Rotifera</taxon>
        <taxon>Eurotatoria</taxon>
        <taxon>Bdelloidea</taxon>
        <taxon>Philodinida</taxon>
        <taxon>Philodinidae</taxon>
        <taxon>Rotaria</taxon>
    </lineage>
</organism>
<evidence type="ECO:0000256" key="1">
    <source>
        <dbReference type="ARBA" id="ARBA00004141"/>
    </source>
</evidence>
<evidence type="ECO:0000256" key="2">
    <source>
        <dbReference type="ARBA" id="ARBA00022448"/>
    </source>
</evidence>
<reference evidence="11" key="1">
    <citation type="submission" date="2021-02" db="EMBL/GenBank/DDBJ databases">
        <authorList>
            <person name="Nowell W R."/>
        </authorList>
    </citation>
    <scope>NUCLEOTIDE SEQUENCE</scope>
</reference>
<dbReference type="InterPro" id="IPR027417">
    <property type="entry name" value="P-loop_NTPase"/>
</dbReference>
<evidence type="ECO:0000259" key="10">
    <source>
        <dbReference type="PROSITE" id="PS50929"/>
    </source>
</evidence>
<dbReference type="PANTHER" id="PTHR24223">
    <property type="entry name" value="ATP-BINDING CASSETTE SUB-FAMILY C"/>
    <property type="match status" value="1"/>
</dbReference>
<feature type="transmembrane region" description="Helical" evidence="8">
    <location>
        <begin position="28"/>
        <end position="58"/>
    </location>
</feature>
<keyword evidence="2" id="KW-0813">Transport</keyword>
<dbReference type="EMBL" id="CAJOAX010009794">
    <property type="protein sequence ID" value="CAF4063297.1"/>
    <property type="molecule type" value="Genomic_DNA"/>
</dbReference>
<keyword evidence="4" id="KW-0547">Nucleotide-binding</keyword>
<evidence type="ECO:0000313" key="11">
    <source>
        <dbReference type="EMBL" id="CAF4063297.1"/>
    </source>
</evidence>
<accession>A0A819SX79</accession>
<proteinExistence type="predicted"/>
<comment type="subcellular location">
    <subcellularLocation>
        <location evidence="1">Membrane</location>
        <topology evidence="1">Multi-pass membrane protein</topology>
    </subcellularLocation>
</comment>
<comment type="caution">
    <text evidence="11">The sequence shown here is derived from an EMBL/GenBank/DDBJ whole genome shotgun (WGS) entry which is preliminary data.</text>
</comment>
<keyword evidence="7 8" id="KW-0472">Membrane</keyword>
<dbReference type="InterPro" id="IPR017871">
    <property type="entry name" value="ABC_transporter-like_CS"/>
</dbReference>
<dbReference type="SMART" id="SM00382">
    <property type="entry name" value="AAA"/>
    <property type="match status" value="1"/>
</dbReference>
<dbReference type="GO" id="GO:0140359">
    <property type="term" value="F:ABC-type transporter activity"/>
    <property type="evidence" value="ECO:0007669"/>
    <property type="project" value="InterPro"/>
</dbReference>
<keyword evidence="3 8" id="KW-0812">Transmembrane</keyword>
<keyword evidence="6 8" id="KW-1133">Transmembrane helix</keyword>